<feature type="region of interest" description="Disordered" evidence="1">
    <location>
        <begin position="47"/>
        <end position="67"/>
    </location>
</feature>
<organism evidence="2 3">
    <name type="scientific">Silvimonas terrae</name>
    <dbReference type="NCBI Taxonomy" id="300266"/>
    <lineage>
        <taxon>Bacteria</taxon>
        <taxon>Pseudomonadati</taxon>
        <taxon>Pseudomonadota</taxon>
        <taxon>Betaproteobacteria</taxon>
        <taxon>Neisseriales</taxon>
        <taxon>Chitinibacteraceae</taxon>
        <taxon>Silvimonas</taxon>
    </lineage>
</organism>
<evidence type="ECO:0000256" key="1">
    <source>
        <dbReference type="SAM" id="MobiDB-lite"/>
    </source>
</evidence>
<sequence>MTKSGASSRWRASRLLLVVAFVLSLLTHIFSATGDLLYDYFTNTSPDKPNEKLRKPAHKLKSQDWEDEKKLPDELKNIKRPDIQTVWLMPKAPPPKPVVVATAEPTPTPAPKRKPKPVRVPASTPAVTRPPVVIASLTASAPQSWFGNTASAPAHASAVAVASAPAHAASAASAVARAAPPASAVAAMPVINNAFPKLVHITYRWKGFPARLTWTAGDGRYSLQIGAAMFGRSRTFSSVGTIGKRGLAPERFSDTRDGKLQNEALFEWDQQKFVLHDGDKTIEAPLQPGDQDLFSAAFQFALQGASLPSFTFSLASGRKVYANVAFQVMGEKTLRLSGKDVDAILLRGTFEDRVFDFWLAPQWHNLPVRMILNVGKDTYDVYASDLDVDGQTLLESPPPGLDNPRGPRGG</sequence>
<protein>
    <recommendedName>
        <fullName evidence="4">DUF3108 domain-containing protein</fullName>
    </recommendedName>
</protein>
<dbReference type="RefSeq" id="WP_184102712.1">
    <property type="nucleotide sequence ID" value="NZ_JACHHN010000009.1"/>
</dbReference>
<dbReference type="EMBL" id="JACHHN010000009">
    <property type="protein sequence ID" value="MBB5193059.1"/>
    <property type="molecule type" value="Genomic_DNA"/>
</dbReference>
<name>A0A840RHE6_9NEIS</name>
<comment type="caution">
    <text evidence="2">The sequence shown here is derived from an EMBL/GenBank/DDBJ whole genome shotgun (WGS) entry which is preliminary data.</text>
</comment>
<evidence type="ECO:0008006" key="4">
    <source>
        <dbReference type="Google" id="ProtNLM"/>
    </source>
</evidence>
<proteinExistence type="predicted"/>
<accession>A0A840RHE6</accession>
<reference evidence="2 3" key="1">
    <citation type="submission" date="2020-08" db="EMBL/GenBank/DDBJ databases">
        <title>Genomic Encyclopedia of Type Strains, Phase IV (KMG-IV): sequencing the most valuable type-strain genomes for metagenomic binning, comparative biology and taxonomic classification.</title>
        <authorList>
            <person name="Goeker M."/>
        </authorList>
    </citation>
    <scope>NUCLEOTIDE SEQUENCE [LARGE SCALE GENOMIC DNA]</scope>
    <source>
        <strain evidence="2 3">DSM 18233</strain>
    </source>
</reference>
<dbReference type="InterPro" id="IPR021457">
    <property type="entry name" value="DUF3108"/>
</dbReference>
<feature type="region of interest" description="Disordered" evidence="1">
    <location>
        <begin position="104"/>
        <end position="124"/>
    </location>
</feature>
<evidence type="ECO:0000313" key="2">
    <source>
        <dbReference type="EMBL" id="MBB5193059.1"/>
    </source>
</evidence>
<keyword evidence="3" id="KW-1185">Reference proteome</keyword>
<gene>
    <name evidence="2" type="ORF">HNQ50_003813</name>
</gene>
<dbReference type="Proteomes" id="UP000543030">
    <property type="component" value="Unassembled WGS sequence"/>
</dbReference>
<dbReference type="Pfam" id="PF11306">
    <property type="entry name" value="DUF3108"/>
    <property type="match status" value="1"/>
</dbReference>
<dbReference type="AlphaFoldDB" id="A0A840RHE6"/>
<evidence type="ECO:0000313" key="3">
    <source>
        <dbReference type="Proteomes" id="UP000543030"/>
    </source>
</evidence>